<feature type="domain" description="ABC transporter" evidence="3">
    <location>
        <begin position="38"/>
        <end position="86"/>
    </location>
</feature>
<proteinExistence type="predicted"/>
<feature type="non-terminal residue" evidence="4">
    <location>
        <position position="1"/>
    </location>
</feature>
<gene>
    <name evidence="4" type="ORF">HaLaN_11904</name>
</gene>
<comment type="caution">
    <text evidence="4">The sequence shown here is derived from an EMBL/GenBank/DDBJ whole genome shotgun (WGS) entry which is preliminary data.</text>
</comment>
<dbReference type="InterPro" id="IPR050173">
    <property type="entry name" value="ABC_transporter_C-like"/>
</dbReference>
<evidence type="ECO:0000313" key="4">
    <source>
        <dbReference type="EMBL" id="GFH15643.1"/>
    </source>
</evidence>
<evidence type="ECO:0000256" key="2">
    <source>
        <dbReference type="ARBA" id="ARBA00022840"/>
    </source>
</evidence>
<feature type="non-terminal residue" evidence="4">
    <location>
        <position position="144"/>
    </location>
</feature>
<sequence length="144" mass="15374">MQDPVIFSGTLRSNLDPFGAASGDAAIWEAVRRASLTDFVRGLDGGLDAVIKEGGANLSVGQRQLLCMARALLRASRILVLDEATSNVDNATDNLIQATIRSAFADCTVLTIAHRLHTIIDSDRILLLDAGKLAEFESPAVLLQ</sequence>
<accession>A0A699YZC2</accession>
<dbReference type="EMBL" id="BLLF01000878">
    <property type="protein sequence ID" value="GFH15643.1"/>
    <property type="molecule type" value="Genomic_DNA"/>
</dbReference>
<dbReference type="PANTHER" id="PTHR24223">
    <property type="entry name" value="ATP-BINDING CASSETTE SUB-FAMILY C"/>
    <property type="match status" value="1"/>
</dbReference>
<dbReference type="GO" id="GO:0016020">
    <property type="term" value="C:membrane"/>
    <property type="evidence" value="ECO:0007669"/>
    <property type="project" value="TreeGrafter"/>
</dbReference>
<dbReference type="InterPro" id="IPR027417">
    <property type="entry name" value="P-loop_NTPase"/>
</dbReference>
<name>A0A699YZC2_HAELA</name>
<dbReference type="InterPro" id="IPR003439">
    <property type="entry name" value="ABC_transporter-like_ATP-bd"/>
</dbReference>
<evidence type="ECO:0000256" key="1">
    <source>
        <dbReference type="ARBA" id="ARBA00022741"/>
    </source>
</evidence>
<keyword evidence="1" id="KW-0547">Nucleotide-binding</keyword>
<dbReference type="Gene3D" id="3.40.50.300">
    <property type="entry name" value="P-loop containing nucleotide triphosphate hydrolases"/>
    <property type="match status" value="1"/>
</dbReference>
<reference evidence="4 5" key="1">
    <citation type="submission" date="2020-02" db="EMBL/GenBank/DDBJ databases">
        <title>Draft genome sequence of Haematococcus lacustris strain NIES-144.</title>
        <authorList>
            <person name="Morimoto D."/>
            <person name="Nakagawa S."/>
            <person name="Yoshida T."/>
            <person name="Sawayama S."/>
        </authorList>
    </citation>
    <scope>NUCLEOTIDE SEQUENCE [LARGE SCALE GENOMIC DNA]</scope>
    <source>
        <strain evidence="4 5">NIES-144</strain>
    </source>
</reference>
<evidence type="ECO:0000313" key="5">
    <source>
        <dbReference type="Proteomes" id="UP000485058"/>
    </source>
</evidence>
<keyword evidence="5" id="KW-1185">Reference proteome</keyword>
<protein>
    <submittedName>
        <fullName evidence="4">ATP-binding cassette transporter</fullName>
    </submittedName>
</protein>
<dbReference type="Proteomes" id="UP000485058">
    <property type="component" value="Unassembled WGS sequence"/>
</dbReference>
<organism evidence="4 5">
    <name type="scientific">Haematococcus lacustris</name>
    <name type="common">Green alga</name>
    <name type="synonym">Haematococcus pluvialis</name>
    <dbReference type="NCBI Taxonomy" id="44745"/>
    <lineage>
        <taxon>Eukaryota</taxon>
        <taxon>Viridiplantae</taxon>
        <taxon>Chlorophyta</taxon>
        <taxon>core chlorophytes</taxon>
        <taxon>Chlorophyceae</taxon>
        <taxon>CS clade</taxon>
        <taxon>Chlamydomonadales</taxon>
        <taxon>Haematococcaceae</taxon>
        <taxon>Haematococcus</taxon>
    </lineage>
</organism>
<dbReference type="GO" id="GO:0005524">
    <property type="term" value="F:ATP binding"/>
    <property type="evidence" value="ECO:0007669"/>
    <property type="project" value="UniProtKB-KW"/>
</dbReference>
<dbReference type="SUPFAM" id="SSF52540">
    <property type="entry name" value="P-loop containing nucleoside triphosphate hydrolases"/>
    <property type="match status" value="1"/>
</dbReference>
<dbReference type="FunFam" id="3.40.50.300:FF:003492">
    <property type="entry name" value="AGAP012735-PA"/>
    <property type="match status" value="1"/>
</dbReference>
<dbReference type="GO" id="GO:0042626">
    <property type="term" value="F:ATPase-coupled transmembrane transporter activity"/>
    <property type="evidence" value="ECO:0007669"/>
    <property type="project" value="TreeGrafter"/>
</dbReference>
<dbReference type="GO" id="GO:0016887">
    <property type="term" value="F:ATP hydrolysis activity"/>
    <property type="evidence" value="ECO:0007669"/>
    <property type="project" value="InterPro"/>
</dbReference>
<dbReference type="Pfam" id="PF00005">
    <property type="entry name" value="ABC_tran"/>
    <property type="match status" value="1"/>
</dbReference>
<dbReference type="AlphaFoldDB" id="A0A699YZC2"/>
<dbReference type="PANTHER" id="PTHR24223:SF453">
    <property type="entry name" value="ABC TRANSPORTER"/>
    <property type="match status" value="1"/>
</dbReference>
<keyword evidence="2 4" id="KW-0067">ATP-binding</keyword>
<evidence type="ECO:0000259" key="3">
    <source>
        <dbReference type="Pfam" id="PF00005"/>
    </source>
</evidence>